<dbReference type="OrthoDB" id="2667400at2759"/>
<keyword evidence="3" id="KW-0418">Kinase</keyword>
<dbReference type="GO" id="GO:0043235">
    <property type="term" value="C:receptor complex"/>
    <property type="evidence" value="ECO:0007669"/>
    <property type="project" value="TreeGrafter"/>
</dbReference>
<organism evidence="3 4">
    <name type="scientific">Suillus placidus</name>
    <dbReference type="NCBI Taxonomy" id="48579"/>
    <lineage>
        <taxon>Eukaryota</taxon>
        <taxon>Fungi</taxon>
        <taxon>Dikarya</taxon>
        <taxon>Basidiomycota</taxon>
        <taxon>Agaricomycotina</taxon>
        <taxon>Agaricomycetes</taxon>
        <taxon>Agaricomycetidae</taxon>
        <taxon>Boletales</taxon>
        <taxon>Suillineae</taxon>
        <taxon>Suillaceae</taxon>
        <taxon>Suillus</taxon>
    </lineage>
</organism>
<gene>
    <name evidence="3" type="ORF">EV702DRAFT_109961</name>
</gene>
<dbReference type="InterPro" id="IPR050122">
    <property type="entry name" value="RTK"/>
</dbReference>
<dbReference type="AlphaFoldDB" id="A0A9P7CWN5"/>
<dbReference type="Proteomes" id="UP000714275">
    <property type="component" value="Unassembled WGS sequence"/>
</dbReference>
<feature type="domain" description="Protein kinase" evidence="2">
    <location>
        <begin position="240"/>
        <end position="383"/>
    </location>
</feature>
<evidence type="ECO:0000313" key="3">
    <source>
        <dbReference type="EMBL" id="KAG1764375.1"/>
    </source>
</evidence>
<dbReference type="GO" id="GO:0007169">
    <property type="term" value="P:cell surface receptor protein tyrosine kinase signaling pathway"/>
    <property type="evidence" value="ECO:0007669"/>
    <property type="project" value="TreeGrafter"/>
</dbReference>
<comment type="caution">
    <text evidence="3">The sequence shown here is derived from an EMBL/GenBank/DDBJ whole genome shotgun (WGS) entry which is preliminary data.</text>
</comment>
<dbReference type="CDD" id="cd00180">
    <property type="entry name" value="PKc"/>
    <property type="match status" value="1"/>
</dbReference>
<dbReference type="GO" id="GO:0005886">
    <property type="term" value="C:plasma membrane"/>
    <property type="evidence" value="ECO:0007669"/>
    <property type="project" value="TreeGrafter"/>
</dbReference>
<dbReference type="InterPro" id="IPR011009">
    <property type="entry name" value="Kinase-like_dom_sf"/>
</dbReference>
<dbReference type="PANTHER" id="PTHR24416">
    <property type="entry name" value="TYROSINE-PROTEIN KINASE RECEPTOR"/>
    <property type="match status" value="1"/>
</dbReference>
<dbReference type="InterPro" id="IPR000719">
    <property type="entry name" value="Prot_kinase_dom"/>
</dbReference>
<dbReference type="InterPro" id="IPR001245">
    <property type="entry name" value="Ser-Thr/Tyr_kinase_cat_dom"/>
</dbReference>
<dbReference type="EMBL" id="JABBWD010000127">
    <property type="protein sequence ID" value="KAG1764375.1"/>
    <property type="molecule type" value="Genomic_DNA"/>
</dbReference>
<dbReference type="Gene3D" id="1.10.510.10">
    <property type="entry name" value="Transferase(Phosphotransferase) domain 1"/>
    <property type="match status" value="1"/>
</dbReference>
<keyword evidence="4" id="KW-1185">Reference proteome</keyword>
<feature type="compositionally biased region" description="Polar residues" evidence="1">
    <location>
        <begin position="1"/>
        <end position="13"/>
    </location>
</feature>
<evidence type="ECO:0000313" key="4">
    <source>
        <dbReference type="Proteomes" id="UP000714275"/>
    </source>
</evidence>
<dbReference type="PANTHER" id="PTHR24416:SF611">
    <property type="entry name" value="TYROSINE-PROTEIN KINASE TRANSMEMBRANE RECEPTOR ROR"/>
    <property type="match status" value="1"/>
</dbReference>
<dbReference type="GO" id="GO:0005524">
    <property type="term" value="F:ATP binding"/>
    <property type="evidence" value="ECO:0007669"/>
    <property type="project" value="InterPro"/>
</dbReference>
<evidence type="ECO:0000259" key="2">
    <source>
        <dbReference type="PROSITE" id="PS50011"/>
    </source>
</evidence>
<dbReference type="SUPFAM" id="SSF56112">
    <property type="entry name" value="Protein kinase-like (PK-like)"/>
    <property type="match status" value="1"/>
</dbReference>
<sequence>MSLNDWNGPSDIQDSYARHGHGVPLPSSSRPVVAKKSVSFDSAGFQPSSSRAGPSRLPYEAHYEFLYPLETPKESWQSSNRLRSQHSLLDVASRSSNYPVWPTNTHHGVSEGEYNQTLNQFLNEAQQKELEMRRNKEEETKRKEDEIKWKDGQAQRWEGFTRHAENSTRRFGGEERRPAQDPMLRLVKRNEDEVRRQDEEARFQGEVARATEEVIRRTEEESTRWEGLHSLEDLTNEVRGRSSYPSASGGFGDIWKCVLVKSSEAVQVAVKTIRAFESDNEEVVRKNAKRVRRELKVWGRLKHDCILPLWGVANDFGPYPAMVCPWADNGALTTFLEREEDRLSPQDRFSLLNDIALGLQYLHHKSVVHGDLTGSDVLINGQG</sequence>
<reference evidence="3" key="1">
    <citation type="journal article" date="2020" name="New Phytol.">
        <title>Comparative genomics reveals dynamic genome evolution in host specialist ectomycorrhizal fungi.</title>
        <authorList>
            <person name="Lofgren L.A."/>
            <person name="Nguyen N.H."/>
            <person name="Vilgalys R."/>
            <person name="Ruytinx J."/>
            <person name="Liao H.L."/>
            <person name="Branco S."/>
            <person name="Kuo A."/>
            <person name="LaButti K."/>
            <person name="Lipzen A."/>
            <person name="Andreopoulos W."/>
            <person name="Pangilinan J."/>
            <person name="Riley R."/>
            <person name="Hundley H."/>
            <person name="Na H."/>
            <person name="Barry K."/>
            <person name="Grigoriev I.V."/>
            <person name="Stajich J.E."/>
            <person name="Kennedy P.G."/>
        </authorList>
    </citation>
    <scope>NUCLEOTIDE SEQUENCE</scope>
    <source>
        <strain evidence="3">DOB743</strain>
    </source>
</reference>
<protein>
    <submittedName>
        <fullName evidence="3">Kinase-like domain-containing protein</fullName>
    </submittedName>
</protein>
<keyword evidence="3" id="KW-0808">Transferase</keyword>
<feature type="region of interest" description="Disordered" evidence="1">
    <location>
        <begin position="1"/>
        <end position="33"/>
    </location>
</feature>
<accession>A0A9P7CWN5</accession>
<dbReference type="PROSITE" id="PS50011">
    <property type="entry name" value="PROTEIN_KINASE_DOM"/>
    <property type="match status" value="1"/>
</dbReference>
<dbReference type="GO" id="GO:0004714">
    <property type="term" value="F:transmembrane receptor protein tyrosine kinase activity"/>
    <property type="evidence" value="ECO:0007669"/>
    <property type="project" value="TreeGrafter"/>
</dbReference>
<proteinExistence type="predicted"/>
<evidence type="ECO:0000256" key="1">
    <source>
        <dbReference type="SAM" id="MobiDB-lite"/>
    </source>
</evidence>
<dbReference type="Pfam" id="PF07714">
    <property type="entry name" value="PK_Tyr_Ser-Thr"/>
    <property type="match status" value="1"/>
</dbReference>
<name>A0A9P7CWN5_9AGAM</name>